<reference evidence="2" key="1">
    <citation type="submission" date="2015-01" db="EMBL/GenBank/DDBJ databases">
        <authorList>
            <consortium name="The Broad Institute Genomics Platform"/>
            <person name="Cuomo C."/>
            <person name="Litvintseva A."/>
            <person name="Chen Y."/>
            <person name="Heitman J."/>
            <person name="Sun S."/>
            <person name="Springer D."/>
            <person name="Dromer F."/>
            <person name="Young S."/>
            <person name="Zeng Q."/>
            <person name="Gargeya S."/>
            <person name="Abouelleil A."/>
            <person name="Alvarado L."/>
            <person name="Chapman S.B."/>
            <person name="Gainer-Dewar J."/>
            <person name="Goldberg J."/>
            <person name="Griggs A."/>
            <person name="Gujja S."/>
            <person name="Hansen M."/>
            <person name="Howarth C."/>
            <person name="Imamovic A."/>
            <person name="Larimer J."/>
            <person name="Murphy C."/>
            <person name="Naylor J."/>
            <person name="Pearson M."/>
            <person name="Priest M."/>
            <person name="Roberts A."/>
            <person name="Saif S."/>
            <person name="Shea T."/>
            <person name="Sykes S."/>
            <person name="Wortman J."/>
            <person name="Nusbaum C."/>
            <person name="Birren B."/>
        </authorList>
    </citation>
    <scope>NUCLEOTIDE SEQUENCE</scope>
    <source>
        <strain evidence="2">IND107</strain>
    </source>
</reference>
<protein>
    <submittedName>
        <fullName evidence="2">Uncharacterized protein</fullName>
    </submittedName>
</protein>
<dbReference type="GeneID" id="91986907"/>
<reference evidence="2" key="2">
    <citation type="submission" date="2024-01" db="EMBL/GenBank/DDBJ databases">
        <title>Comparative genomics of Cryptococcus and Kwoniella reveals pathogenesis evolution and contrasting modes of karyotype evolution via chromosome fusion or intercentromeric recombination.</title>
        <authorList>
            <person name="Coelho M.A."/>
            <person name="David-Palma M."/>
            <person name="Shea T."/>
            <person name="Bowers K."/>
            <person name="Mcginley-Smith S."/>
            <person name="Mohammad A.W."/>
            <person name="Gnirke A."/>
            <person name="Yurkov A.M."/>
            <person name="Nowrousian M."/>
            <person name="Sun S."/>
            <person name="Cuomo C.A."/>
            <person name="Heitman J."/>
        </authorList>
    </citation>
    <scope>NUCLEOTIDE SEQUENCE</scope>
    <source>
        <strain evidence="2">IND107</strain>
    </source>
</reference>
<sequence>MDYLPLEKLAKAERIGDEASSAKQPIAEERGSYWSFETKRFYKVDGPRELQSLIIRHQSASAACCQYTSAPCVSLVGSSSPTITSRPSDPVSPHQCCPSAPAVTPLDL</sequence>
<comment type="caution">
    <text evidence="2">The sequence shown here is derived from an EMBL/GenBank/DDBJ whole genome shotgun (WGS) entry which is preliminary data.</text>
</comment>
<feature type="compositionally biased region" description="Polar residues" evidence="1">
    <location>
        <begin position="78"/>
        <end position="87"/>
    </location>
</feature>
<dbReference type="EMBL" id="ATAM02000001">
    <property type="protein sequence ID" value="KAL0255252.1"/>
    <property type="molecule type" value="Genomic_DNA"/>
</dbReference>
<name>A0ABR3C3N8_9TREE</name>
<dbReference type="Proteomes" id="UP000054399">
    <property type="component" value="Unassembled WGS sequence"/>
</dbReference>
<accession>A0ABR3C3N8</accession>
<evidence type="ECO:0000313" key="3">
    <source>
        <dbReference type="Proteomes" id="UP000054399"/>
    </source>
</evidence>
<evidence type="ECO:0000256" key="1">
    <source>
        <dbReference type="SAM" id="MobiDB-lite"/>
    </source>
</evidence>
<organism evidence="2 3">
    <name type="scientific">Cryptococcus tetragattii IND107</name>
    <dbReference type="NCBI Taxonomy" id="1296105"/>
    <lineage>
        <taxon>Eukaryota</taxon>
        <taxon>Fungi</taxon>
        <taxon>Dikarya</taxon>
        <taxon>Basidiomycota</taxon>
        <taxon>Agaricomycotina</taxon>
        <taxon>Tremellomycetes</taxon>
        <taxon>Tremellales</taxon>
        <taxon>Cryptococcaceae</taxon>
        <taxon>Cryptococcus</taxon>
        <taxon>Cryptococcus gattii species complex</taxon>
    </lineage>
</organism>
<feature type="region of interest" description="Disordered" evidence="1">
    <location>
        <begin position="78"/>
        <end position="108"/>
    </location>
</feature>
<dbReference type="RefSeq" id="XP_066616529.1">
    <property type="nucleotide sequence ID" value="XM_066754628.1"/>
</dbReference>
<proteinExistence type="predicted"/>
<keyword evidence="3" id="KW-1185">Reference proteome</keyword>
<evidence type="ECO:0000313" key="2">
    <source>
        <dbReference type="EMBL" id="KAL0255252.1"/>
    </source>
</evidence>
<gene>
    <name evidence="2" type="ORF">I308_100049</name>
</gene>